<feature type="transmembrane region" description="Helical" evidence="1">
    <location>
        <begin position="12"/>
        <end position="32"/>
    </location>
</feature>
<keyword evidence="3" id="KW-1185">Reference proteome</keyword>
<gene>
    <name evidence="2" type="ORF">DES40_0596</name>
</gene>
<keyword evidence="1" id="KW-0812">Transmembrane</keyword>
<evidence type="ECO:0000256" key="1">
    <source>
        <dbReference type="SAM" id="Phobius"/>
    </source>
</evidence>
<comment type="caution">
    <text evidence="2">The sequence shown here is derived from an EMBL/GenBank/DDBJ whole genome shotgun (WGS) entry which is preliminary data.</text>
</comment>
<organism evidence="2 3">
    <name type="scientific">Litorimonas taeanensis</name>
    <dbReference type="NCBI Taxonomy" id="568099"/>
    <lineage>
        <taxon>Bacteria</taxon>
        <taxon>Pseudomonadati</taxon>
        <taxon>Pseudomonadota</taxon>
        <taxon>Alphaproteobacteria</taxon>
        <taxon>Maricaulales</taxon>
        <taxon>Robiginitomaculaceae</taxon>
    </lineage>
</organism>
<evidence type="ECO:0000313" key="3">
    <source>
        <dbReference type="Proteomes" id="UP000282211"/>
    </source>
</evidence>
<name>A0A420WJT1_9PROT</name>
<feature type="transmembrane region" description="Helical" evidence="1">
    <location>
        <begin position="44"/>
        <end position="62"/>
    </location>
</feature>
<protein>
    <submittedName>
        <fullName evidence="2">Uncharacterized protein</fullName>
    </submittedName>
</protein>
<dbReference type="InParanoid" id="A0A420WJT1"/>
<dbReference type="EMBL" id="RBII01000001">
    <property type="protein sequence ID" value="RKQ71283.1"/>
    <property type="molecule type" value="Genomic_DNA"/>
</dbReference>
<dbReference type="AlphaFoldDB" id="A0A420WJT1"/>
<accession>A0A420WJT1</accession>
<dbReference type="Proteomes" id="UP000282211">
    <property type="component" value="Unassembled WGS sequence"/>
</dbReference>
<proteinExistence type="predicted"/>
<keyword evidence="1" id="KW-0472">Membrane</keyword>
<reference evidence="2 3" key="1">
    <citation type="submission" date="2018-10" db="EMBL/GenBank/DDBJ databases">
        <title>Genomic Encyclopedia of Type Strains, Phase IV (KMG-IV): sequencing the most valuable type-strain genomes for metagenomic binning, comparative biology and taxonomic classification.</title>
        <authorList>
            <person name="Goeker M."/>
        </authorList>
    </citation>
    <scope>NUCLEOTIDE SEQUENCE [LARGE SCALE GENOMIC DNA]</scope>
    <source>
        <strain evidence="2 3">DSM 22008</strain>
    </source>
</reference>
<keyword evidence="1" id="KW-1133">Transmembrane helix</keyword>
<sequence length="64" mass="7277">MFHRMNLGNDMSIIGSAIIIAGAVMFMTVRFAMRKDPAGKNWQFLRMLGLMLMFYGCLKLIFGV</sequence>
<evidence type="ECO:0000313" key="2">
    <source>
        <dbReference type="EMBL" id="RKQ71283.1"/>
    </source>
</evidence>